<gene>
    <name evidence="1" type="primary">rpl29</name>
</gene>
<keyword evidence="1" id="KW-0934">Plastid</keyword>
<reference evidence="1" key="1">
    <citation type="submission" date="2015-02" db="EMBL/GenBank/DDBJ databases">
        <title>A plastid genome of a nonphotosynthetic diatom.</title>
        <authorList>
            <person name="Kamikawa R."/>
            <person name="Inagaki Y."/>
        </authorList>
    </citation>
    <scope>NUCLEOTIDE SEQUENCE</scope>
    <source>
        <strain evidence="1">IriIs04</strain>
    </source>
</reference>
<dbReference type="EMBL" id="LC028895">
    <property type="protein sequence ID" value="BAT70303.1"/>
    <property type="molecule type" value="Genomic_DNA"/>
</dbReference>
<name>A0A0S3QPQ5_9STRA</name>
<dbReference type="GeneID" id="26522689"/>
<dbReference type="GO" id="GO:0005840">
    <property type="term" value="C:ribosome"/>
    <property type="evidence" value="ECO:0007669"/>
    <property type="project" value="UniProtKB-KW"/>
</dbReference>
<keyword evidence="1" id="KW-0689">Ribosomal protein</keyword>
<keyword evidence="1" id="KW-0687">Ribonucleoprotein</keyword>
<organism evidence="1">
    <name type="scientific">Nitzschia sp. IriIs04</name>
    <dbReference type="NCBI Taxonomy" id="1444690"/>
    <lineage>
        <taxon>Eukaryota</taxon>
        <taxon>Sar</taxon>
        <taxon>Stramenopiles</taxon>
        <taxon>Ochrophyta</taxon>
        <taxon>Bacillariophyta</taxon>
        <taxon>Bacillariophyceae</taxon>
        <taxon>Bacillariophycidae</taxon>
        <taxon>Bacillariales</taxon>
        <taxon>Bacillariaceae</taxon>
        <taxon>Nitzschia</taxon>
    </lineage>
</organism>
<evidence type="ECO:0000313" key="1">
    <source>
        <dbReference type="EMBL" id="BAT70303.1"/>
    </source>
</evidence>
<dbReference type="AlphaFoldDB" id="A0A0S3QPQ5"/>
<geneLocation type="plastid" evidence="1"/>
<sequence length="79" mass="9703">MSKLKLSTFSDNEIKLSLLKKYSSKEIKEEILRIKNLIFIYNYKYNFIKQLLKIKYYNTKILKKRILRLENILKKKNDN</sequence>
<proteinExistence type="predicted"/>
<accession>A0A0S3QPQ5</accession>
<dbReference type="RefSeq" id="YP_009193378.1">
    <property type="nucleotide sequence ID" value="NC_028737.1"/>
</dbReference>
<protein>
    <submittedName>
        <fullName evidence="1">Ribosomal protein L29</fullName>
    </submittedName>
</protein>